<evidence type="ECO:0000313" key="2">
    <source>
        <dbReference type="Proteomes" id="UP001175228"/>
    </source>
</evidence>
<name>A0AA39PZI2_9AGAR</name>
<reference evidence="1" key="1">
    <citation type="submission" date="2023-06" db="EMBL/GenBank/DDBJ databases">
        <authorList>
            <consortium name="Lawrence Berkeley National Laboratory"/>
            <person name="Ahrendt S."/>
            <person name="Sahu N."/>
            <person name="Indic B."/>
            <person name="Wong-Bajracharya J."/>
            <person name="Merenyi Z."/>
            <person name="Ke H.-M."/>
            <person name="Monk M."/>
            <person name="Kocsube S."/>
            <person name="Drula E."/>
            <person name="Lipzen A."/>
            <person name="Balint B."/>
            <person name="Henrissat B."/>
            <person name="Andreopoulos B."/>
            <person name="Martin F.M."/>
            <person name="Harder C.B."/>
            <person name="Rigling D."/>
            <person name="Ford K.L."/>
            <person name="Foster G.D."/>
            <person name="Pangilinan J."/>
            <person name="Papanicolaou A."/>
            <person name="Barry K."/>
            <person name="LaButti K."/>
            <person name="Viragh M."/>
            <person name="Koriabine M."/>
            <person name="Yan M."/>
            <person name="Riley R."/>
            <person name="Champramary S."/>
            <person name="Plett K.L."/>
            <person name="Tsai I.J."/>
            <person name="Slot J."/>
            <person name="Sipos G."/>
            <person name="Plett J."/>
            <person name="Nagy L.G."/>
            <person name="Grigoriev I.V."/>
        </authorList>
    </citation>
    <scope>NUCLEOTIDE SEQUENCE</scope>
    <source>
        <strain evidence="1">HWK02</strain>
    </source>
</reference>
<protein>
    <submittedName>
        <fullName evidence="1">Uncharacterized protein</fullName>
    </submittedName>
</protein>
<keyword evidence="2" id="KW-1185">Reference proteome</keyword>
<dbReference type="Proteomes" id="UP001175228">
    <property type="component" value="Unassembled WGS sequence"/>
</dbReference>
<accession>A0AA39PZI2</accession>
<sequence length="87" mass="9935">MCIYLPLSQVNNLAHHTGAHFVRFMLCSNIHDTFQPALVTDLSASMKFFERVVGVPTEDILVKFKQFFCAKSLSESSFLLFYMSFSC</sequence>
<dbReference type="AlphaFoldDB" id="A0AA39PZI2"/>
<proteinExistence type="predicted"/>
<organism evidence="1 2">
    <name type="scientific">Armillaria luteobubalina</name>
    <dbReference type="NCBI Taxonomy" id="153913"/>
    <lineage>
        <taxon>Eukaryota</taxon>
        <taxon>Fungi</taxon>
        <taxon>Dikarya</taxon>
        <taxon>Basidiomycota</taxon>
        <taxon>Agaricomycotina</taxon>
        <taxon>Agaricomycetes</taxon>
        <taxon>Agaricomycetidae</taxon>
        <taxon>Agaricales</taxon>
        <taxon>Marasmiineae</taxon>
        <taxon>Physalacriaceae</taxon>
        <taxon>Armillaria</taxon>
    </lineage>
</organism>
<comment type="caution">
    <text evidence="1">The sequence shown here is derived from an EMBL/GenBank/DDBJ whole genome shotgun (WGS) entry which is preliminary data.</text>
</comment>
<dbReference type="EMBL" id="JAUEPU010000026">
    <property type="protein sequence ID" value="KAK0493029.1"/>
    <property type="molecule type" value="Genomic_DNA"/>
</dbReference>
<gene>
    <name evidence="1" type="ORF">EDD18DRAFT_1078784</name>
</gene>
<evidence type="ECO:0000313" key="1">
    <source>
        <dbReference type="EMBL" id="KAK0493029.1"/>
    </source>
</evidence>